<dbReference type="InterPro" id="IPR036025">
    <property type="entry name" value="RtcB-like_sf"/>
</dbReference>
<comment type="cofactor">
    <cofactor evidence="10">
        <name>Mn(2+)</name>
        <dbReference type="ChEBI" id="CHEBI:29035"/>
    </cofactor>
    <text evidence="10">Binds 2 manganese ions per subunit.</text>
</comment>
<keyword evidence="3 10" id="KW-0479">Metal-binding</keyword>
<dbReference type="AlphaFoldDB" id="A0A932CN88"/>
<feature type="non-terminal residue" evidence="11">
    <location>
        <position position="244"/>
    </location>
</feature>
<feature type="binding site" evidence="10">
    <location>
        <position position="73"/>
    </location>
    <ligand>
        <name>Mn(2+)</name>
        <dbReference type="ChEBI" id="CHEBI:29035"/>
        <label>1</label>
    </ligand>
</feature>
<gene>
    <name evidence="11" type="ORF">HYY20_06495</name>
</gene>
<dbReference type="EC" id="6.5.1.8" evidence="1"/>
<evidence type="ECO:0000256" key="2">
    <source>
        <dbReference type="ARBA" id="ARBA00022598"/>
    </source>
</evidence>
<feature type="binding site" evidence="10">
    <location>
        <position position="167"/>
    </location>
    <ligand>
        <name>Mn(2+)</name>
        <dbReference type="ChEBI" id="CHEBI:29035"/>
        <label>2</label>
    </ligand>
</feature>
<evidence type="ECO:0000256" key="3">
    <source>
        <dbReference type="ARBA" id="ARBA00022723"/>
    </source>
</evidence>
<dbReference type="SUPFAM" id="SSF103365">
    <property type="entry name" value="Hypothetical protein PH1602"/>
    <property type="match status" value="1"/>
</dbReference>
<protein>
    <recommendedName>
        <fullName evidence="1">3'-phosphate/5'-hydroxy nucleic acid ligase</fullName>
        <ecNumber evidence="1">6.5.1.8</ecNumber>
    </recommendedName>
</protein>
<dbReference type="GO" id="GO:0003972">
    <property type="term" value="F:RNA ligase (ATP) activity"/>
    <property type="evidence" value="ECO:0007669"/>
    <property type="project" value="TreeGrafter"/>
</dbReference>
<dbReference type="Pfam" id="PF01139">
    <property type="entry name" value="RtcB"/>
    <property type="match status" value="2"/>
</dbReference>
<evidence type="ECO:0000256" key="6">
    <source>
        <dbReference type="ARBA" id="ARBA00023134"/>
    </source>
</evidence>
<feature type="binding site" evidence="10">
    <location>
        <position position="136"/>
    </location>
    <ligand>
        <name>Mn(2+)</name>
        <dbReference type="ChEBI" id="CHEBI:29035"/>
        <label>1</label>
    </ligand>
</feature>
<evidence type="ECO:0000256" key="5">
    <source>
        <dbReference type="ARBA" id="ARBA00022800"/>
    </source>
</evidence>
<accession>A0A932CN88</accession>
<keyword evidence="4 9" id="KW-0547">Nucleotide-binding</keyword>
<dbReference type="GO" id="GO:0046872">
    <property type="term" value="F:metal ion binding"/>
    <property type="evidence" value="ECO:0007669"/>
    <property type="project" value="UniProtKB-KW"/>
</dbReference>
<name>A0A932CN88_UNCTE</name>
<evidence type="ECO:0000256" key="8">
    <source>
        <dbReference type="ARBA" id="ARBA00047746"/>
    </source>
</evidence>
<evidence type="ECO:0000256" key="1">
    <source>
        <dbReference type="ARBA" id="ARBA00012726"/>
    </source>
</evidence>
<reference evidence="11" key="1">
    <citation type="submission" date="2020-07" db="EMBL/GenBank/DDBJ databases">
        <title>Huge and variable diversity of episymbiotic CPR bacteria and DPANN archaea in groundwater ecosystems.</title>
        <authorList>
            <person name="He C.Y."/>
            <person name="Keren R."/>
            <person name="Whittaker M."/>
            <person name="Farag I.F."/>
            <person name="Doudna J."/>
            <person name="Cate J.H.D."/>
            <person name="Banfield J.F."/>
        </authorList>
    </citation>
    <scope>NUCLEOTIDE SEQUENCE</scope>
    <source>
        <strain evidence="11">NC_groundwater_672_Ag_B-0.1um_62_36</strain>
    </source>
</reference>
<dbReference type="NCBIfam" id="TIGR03073">
    <property type="entry name" value="release_rtcB"/>
    <property type="match status" value="1"/>
</dbReference>
<keyword evidence="7 10" id="KW-0464">Manganese</keyword>
<sequence>MSERPPEKPLVRLLASQENWIEGEAVRQLEKTAELPGIFLAVGLPELHPGKGIPIGAVFASEGILYPHLVGNDVGCGMGLWQTDLKRRKIKRDRWAERLSDLEGPWEEGAEPWLAAEGVTASADDLALGTIGGGNHFAELQQVEQVEEPEVLHELGLEADHLVLLVHSGSRGLGNGLLRSHVERYGASGLTEGSEEADRYLAQHDHALRWARANRALIAHRFLAALGAEGRRVLDRCHNRMARG</sequence>
<dbReference type="InterPro" id="IPR017510">
    <property type="entry name" value="RtcB2"/>
</dbReference>
<feature type="binding site" evidence="9">
    <location>
        <begin position="135"/>
        <end position="139"/>
    </location>
    <ligand>
        <name>GMP</name>
        <dbReference type="ChEBI" id="CHEBI:58115"/>
    </ligand>
</feature>
<dbReference type="GO" id="GO:0006396">
    <property type="term" value="P:RNA processing"/>
    <property type="evidence" value="ECO:0007669"/>
    <property type="project" value="InterPro"/>
</dbReference>
<evidence type="ECO:0000256" key="9">
    <source>
        <dbReference type="PIRSR" id="PIRSR601233-2"/>
    </source>
</evidence>
<dbReference type="GO" id="GO:0170057">
    <property type="term" value="F:RNA ligase (GTP) activity"/>
    <property type="evidence" value="ECO:0007669"/>
    <property type="project" value="UniProtKB-EC"/>
</dbReference>
<keyword evidence="5" id="KW-0692">RNA repair</keyword>
<keyword evidence="6 9" id="KW-0342">GTP-binding</keyword>
<dbReference type="PANTHER" id="PTHR11118:SF1">
    <property type="entry name" value="RNA-SPLICING LIGASE RTCB HOMOLOG"/>
    <property type="match status" value="1"/>
</dbReference>
<dbReference type="GO" id="GO:0042245">
    <property type="term" value="P:RNA repair"/>
    <property type="evidence" value="ECO:0007669"/>
    <property type="project" value="UniProtKB-KW"/>
</dbReference>
<dbReference type="EMBL" id="JACPRF010000197">
    <property type="protein sequence ID" value="MBI2876513.1"/>
    <property type="molecule type" value="Genomic_DNA"/>
</dbReference>
<evidence type="ECO:0000256" key="7">
    <source>
        <dbReference type="ARBA" id="ARBA00023211"/>
    </source>
</evidence>
<organism evidence="11 12">
    <name type="scientific">Tectimicrobiota bacterium</name>
    <dbReference type="NCBI Taxonomy" id="2528274"/>
    <lineage>
        <taxon>Bacteria</taxon>
        <taxon>Pseudomonadati</taxon>
        <taxon>Nitrospinota/Tectimicrobiota group</taxon>
        <taxon>Candidatus Tectimicrobiota</taxon>
    </lineage>
</organism>
<dbReference type="GO" id="GO:0005525">
    <property type="term" value="F:GTP binding"/>
    <property type="evidence" value="ECO:0007669"/>
    <property type="project" value="UniProtKB-KW"/>
</dbReference>
<evidence type="ECO:0000313" key="12">
    <source>
        <dbReference type="Proteomes" id="UP000769766"/>
    </source>
</evidence>
<dbReference type="InterPro" id="IPR001233">
    <property type="entry name" value="RtcB"/>
</dbReference>
<comment type="caution">
    <text evidence="11">The sequence shown here is derived from an EMBL/GenBank/DDBJ whole genome shotgun (WGS) entry which is preliminary data.</text>
</comment>
<dbReference type="PANTHER" id="PTHR11118">
    <property type="entry name" value="RNA-SPLICING LIGASE RTCB HOMOLOG"/>
    <property type="match status" value="1"/>
</dbReference>
<evidence type="ECO:0000256" key="10">
    <source>
        <dbReference type="PIRSR" id="PIRSR601233-3"/>
    </source>
</evidence>
<dbReference type="Gene3D" id="3.90.1860.10">
    <property type="entry name" value="tRNA-splicing ligase RtcB"/>
    <property type="match status" value="1"/>
</dbReference>
<evidence type="ECO:0000313" key="11">
    <source>
        <dbReference type="EMBL" id="MBI2876513.1"/>
    </source>
</evidence>
<comment type="catalytic activity">
    <reaction evidence="8">
        <text>a 3'-end 3'-phospho-ribonucleotide-RNA + a 5'-end dephospho-ribonucleoside-RNA + GTP = a ribonucleotidyl-ribonucleotide-RNA + GMP + diphosphate</text>
        <dbReference type="Rhea" id="RHEA:68076"/>
        <dbReference type="Rhea" id="RHEA-COMP:10463"/>
        <dbReference type="Rhea" id="RHEA-COMP:13936"/>
        <dbReference type="Rhea" id="RHEA-COMP:17355"/>
        <dbReference type="ChEBI" id="CHEBI:33019"/>
        <dbReference type="ChEBI" id="CHEBI:37565"/>
        <dbReference type="ChEBI" id="CHEBI:58115"/>
        <dbReference type="ChEBI" id="CHEBI:83062"/>
        <dbReference type="ChEBI" id="CHEBI:138284"/>
        <dbReference type="ChEBI" id="CHEBI:173118"/>
        <dbReference type="EC" id="6.5.1.8"/>
    </reaction>
</comment>
<dbReference type="Proteomes" id="UP000769766">
    <property type="component" value="Unassembled WGS sequence"/>
</dbReference>
<proteinExistence type="predicted"/>
<keyword evidence="2 11" id="KW-0436">Ligase</keyword>
<evidence type="ECO:0000256" key="4">
    <source>
        <dbReference type="ARBA" id="ARBA00022741"/>
    </source>
</evidence>